<dbReference type="EMBL" id="CACRUR010000003">
    <property type="protein sequence ID" value="VYT92707.1"/>
    <property type="molecule type" value="Genomic_DNA"/>
</dbReference>
<evidence type="ECO:0000313" key="1">
    <source>
        <dbReference type="EMBL" id="VYT92707.1"/>
    </source>
</evidence>
<organism evidence="1">
    <name type="scientific">Clostridioides difficile</name>
    <name type="common">Peptoclostridium difficile</name>
    <dbReference type="NCBI Taxonomy" id="1496"/>
    <lineage>
        <taxon>Bacteria</taxon>
        <taxon>Bacillati</taxon>
        <taxon>Bacillota</taxon>
        <taxon>Clostridia</taxon>
        <taxon>Peptostreptococcales</taxon>
        <taxon>Peptostreptococcaceae</taxon>
        <taxon>Clostridioides</taxon>
    </lineage>
</organism>
<accession>A0A6N3AQ80</accession>
<dbReference type="AlphaFoldDB" id="A0A6N3AQ80"/>
<dbReference type="RefSeq" id="WP_003435707.1">
    <property type="nucleotide sequence ID" value="NZ_BIUQ01000014.1"/>
</dbReference>
<reference evidence="1" key="1">
    <citation type="submission" date="2019-11" db="EMBL/GenBank/DDBJ databases">
        <authorList>
            <person name="Feng L."/>
        </authorList>
    </citation>
    <scope>NUCLEOTIDE SEQUENCE</scope>
    <source>
        <strain evidence="1">PdifficileLFYP43</strain>
    </source>
</reference>
<dbReference type="InterPro" id="IPR043733">
    <property type="entry name" value="DUF5677"/>
</dbReference>
<proteinExistence type="predicted"/>
<gene>
    <name evidence="1" type="ORF">PDLFYP43_02243</name>
</gene>
<dbReference type="Pfam" id="PF18928">
    <property type="entry name" value="DUF5677"/>
    <property type="match status" value="1"/>
</dbReference>
<name>A0A6N3AQ80_CLODI</name>
<sequence length="490" mass="58121">MSHSKLSDHKLKKGKFIAPFNEFMTPLNSNESWCLGRLPEYIWIGLLINKYGRKKGMEIIYKIIVKLHSIESDIVTPRLSEILSMEDVKQDEFFSYILTIVEKEALSPLTLIFTYSNYPIFVKYFAEPSIKIEDRVTYLDETLRKAMHHQSEFATDIRFIVLYYFCMSGKLVLQKEQINNLLEYPNLEHTDEKMRMLRPFIRAAELMVLNMEKKSDWYLDIFWGRISVMTECKLYATKFEDETANTDLYMEQLHEIFVYLSDLLCKVNPLDEKMLVLLGIAIYSYKRLREVVEHKLFNSISGRGSVRVLIENYIMMKYLVKIEAQHENIWSEYQFYGIGQYKLIVARYREQEQDLKNSHVDYKYIEALVNEFVIEETIDMDTKYFDKQNIRSKAEIVGEKELYGLYYDYDSAYEHGLWGSIRESSMLKCDNPAHHYHCIPDVDNNQNLKSVWHDCVNIMEKTLLFLDTVYGIPQHLLLEVIKNGKEFFTK</sequence>
<protein>
    <submittedName>
        <fullName evidence="1">Uncharacterized protein</fullName>
    </submittedName>
</protein>